<dbReference type="EMBL" id="LT934425">
    <property type="protein sequence ID" value="SOH03157.1"/>
    <property type="molecule type" value="Genomic_DNA"/>
</dbReference>
<dbReference type="KEGG" id="kst:KSMBR1_0643"/>
<feature type="compositionally biased region" description="Basic and acidic residues" evidence="1">
    <location>
        <begin position="7"/>
        <end position="20"/>
    </location>
</feature>
<keyword evidence="3" id="KW-1185">Reference proteome</keyword>
<dbReference type="AlphaFoldDB" id="A0A2C9CEI8"/>
<name>A0A2C9CEI8_KUEST</name>
<accession>A0A2C9CEI8</accession>
<feature type="region of interest" description="Disordered" evidence="1">
    <location>
        <begin position="1"/>
        <end position="20"/>
    </location>
</feature>
<evidence type="ECO:0000313" key="3">
    <source>
        <dbReference type="Proteomes" id="UP000221734"/>
    </source>
</evidence>
<reference evidence="3" key="1">
    <citation type="submission" date="2017-10" db="EMBL/GenBank/DDBJ databases">
        <authorList>
            <person name="Frank J."/>
        </authorList>
    </citation>
    <scope>NUCLEOTIDE SEQUENCE [LARGE SCALE GENOMIC DNA]</scope>
</reference>
<protein>
    <submittedName>
        <fullName evidence="2">Uncharacterized protein</fullName>
    </submittedName>
</protein>
<gene>
    <name evidence="2" type="ORF">KSMBR1_0643</name>
</gene>
<dbReference type="Proteomes" id="UP000221734">
    <property type="component" value="Chromosome Kuenenia_stuttgartiensis_MBR1"/>
</dbReference>
<proteinExistence type="predicted"/>
<evidence type="ECO:0000256" key="1">
    <source>
        <dbReference type="SAM" id="MobiDB-lite"/>
    </source>
</evidence>
<evidence type="ECO:0000313" key="2">
    <source>
        <dbReference type="EMBL" id="SOH03157.1"/>
    </source>
</evidence>
<organism evidence="2 3">
    <name type="scientific">Kuenenia stuttgartiensis</name>
    <dbReference type="NCBI Taxonomy" id="174633"/>
    <lineage>
        <taxon>Bacteria</taxon>
        <taxon>Pseudomonadati</taxon>
        <taxon>Planctomycetota</taxon>
        <taxon>Candidatus Brocadiia</taxon>
        <taxon>Candidatus Brocadiales</taxon>
        <taxon>Candidatus Brocadiaceae</taxon>
        <taxon>Candidatus Kuenenia</taxon>
    </lineage>
</organism>
<sequence>MTVYEIASEKDPRNDKLMPRNDKISLSHHVVLATPRNEKNGFIAISCCSICT</sequence>